<proteinExistence type="predicted"/>
<dbReference type="InterPro" id="IPR017853">
    <property type="entry name" value="GH"/>
</dbReference>
<dbReference type="PANTHER" id="PTHR12872">
    <property type="entry name" value="ALPHA-N-ACETYLGLUCOSAMINIDASE"/>
    <property type="match status" value="1"/>
</dbReference>
<accession>A0ABP2F5N6</accession>
<name>A0ABP2F5N6_AJEDR</name>
<protein>
    <submittedName>
        <fullName evidence="5">Alpha-N-acetylglucosaminidase</fullName>
    </submittedName>
</protein>
<dbReference type="Proteomes" id="UP000002039">
    <property type="component" value="Unassembled WGS sequence"/>
</dbReference>
<keyword evidence="1" id="KW-0378">Hydrolase</keyword>
<dbReference type="SUPFAM" id="SSF51445">
    <property type="entry name" value="(Trans)glycosidases"/>
    <property type="match status" value="1"/>
</dbReference>
<dbReference type="Gene3D" id="3.30.379.10">
    <property type="entry name" value="Chitobiase/beta-hexosaminidase domain 2-like"/>
    <property type="match status" value="1"/>
</dbReference>
<reference evidence="6" key="1">
    <citation type="journal article" date="2015" name="PLoS Genet.">
        <title>The dynamic genome and transcriptome of the human fungal pathogen Blastomyces and close relative Emmonsia.</title>
        <authorList>
            <person name="Munoz J.F."/>
            <person name="Gauthier G.M."/>
            <person name="Desjardins C.A."/>
            <person name="Gallo J.E."/>
            <person name="Holder J."/>
            <person name="Sullivan T.D."/>
            <person name="Marty A.J."/>
            <person name="Carmen J.C."/>
            <person name="Chen Z."/>
            <person name="Ding L."/>
            <person name="Gujja S."/>
            <person name="Magrini V."/>
            <person name="Misas E."/>
            <person name="Mitreva M."/>
            <person name="Priest M."/>
            <person name="Saif S."/>
            <person name="Whiston E.A."/>
            <person name="Young S."/>
            <person name="Zeng Q."/>
            <person name="Goldman W.E."/>
            <person name="Mardis E.R."/>
            <person name="Taylor J.W."/>
            <person name="McEwen J.G."/>
            <person name="Clay O.K."/>
            <person name="Klein B.S."/>
            <person name="Cuomo C.A."/>
        </authorList>
    </citation>
    <scope>NUCLEOTIDE SEQUENCE [LARGE SCALE GENOMIC DNA]</scope>
    <source>
        <strain evidence="6">ER-3 / ATCC MYA-2586</strain>
    </source>
</reference>
<dbReference type="Pfam" id="PF05089">
    <property type="entry name" value="NAGLU"/>
    <property type="match status" value="1"/>
</dbReference>
<organism evidence="5 6">
    <name type="scientific">Ajellomyces dermatitidis (strain ER-3 / ATCC MYA-2586)</name>
    <name type="common">Blastomyces dermatitidis</name>
    <dbReference type="NCBI Taxonomy" id="559297"/>
    <lineage>
        <taxon>Eukaryota</taxon>
        <taxon>Fungi</taxon>
        <taxon>Dikarya</taxon>
        <taxon>Ascomycota</taxon>
        <taxon>Pezizomycotina</taxon>
        <taxon>Eurotiomycetes</taxon>
        <taxon>Eurotiomycetidae</taxon>
        <taxon>Onygenales</taxon>
        <taxon>Ajellomycetaceae</taxon>
        <taxon>Blastomyces</taxon>
    </lineage>
</organism>
<feature type="domain" description="Alpha-N-acetylglucosaminidase tim-barrel" evidence="2">
    <location>
        <begin position="147"/>
        <end position="484"/>
    </location>
</feature>
<evidence type="ECO:0000259" key="2">
    <source>
        <dbReference type="Pfam" id="PF05089"/>
    </source>
</evidence>
<feature type="domain" description="Alpha-N-acetylglucosaminidase C-terminal" evidence="4">
    <location>
        <begin position="493"/>
        <end position="751"/>
    </location>
</feature>
<evidence type="ECO:0000313" key="5">
    <source>
        <dbReference type="EMBL" id="EEQ92382.2"/>
    </source>
</evidence>
<dbReference type="PANTHER" id="PTHR12872:SF1">
    <property type="entry name" value="ALPHA-N-ACETYLGLUCOSAMINIDASE"/>
    <property type="match status" value="1"/>
</dbReference>
<dbReference type="InterPro" id="IPR024240">
    <property type="entry name" value="NAGLU_N"/>
</dbReference>
<dbReference type="Pfam" id="PF12971">
    <property type="entry name" value="NAGLU_N"/>
    <property type="match status" value="1"/>
</dbReference>
<dbReference type="EMBL" id="EQ999981">
    <property type="protein sequence ID" value="EEQ92382.2"/>
    <property type="molecule type" value="Genomic_DNA"/>
</dbReference>
<evidence type="ECO:0000259" key="4">
    <source>
        <dbReference type="Pfam" id="PF12972"/>
    </source>
</evidence>
<keyword evidence="6" id="KW-1185">Reference proteome</keyword>
<dbReference type="Gene3D" id="1.20.120.670">
    <property type="entry name" value="N-acetyl-b-d-glucoasminidase"/>
    <property type="match status" value="1"/>
</dbReference>
<evidence type="ECO:0000259" key="3">
    <source>
        <dbReference type="Pfam" id="PF12971"/>
    </source>
</evidence>
<dbReference type="InterPro" id="IPR007781">
    <property type="entry name" value="NAGLU"/>
</dbReference>
<dbReference type="Gene3D" id="3.20.20.80">
    <property type="entry name" value="Glycosidases"/>
    <property type="match status" value="1"/>
</dbReference>
<dbReference type="InterPro" id="IPR024732">
    <property type="entry name" value="NAGLU_C"/>
</dbReference>
<evidence type="ECO:0000313" key="6">
    <source>
        <dbReference type="Proteomes" id="UP000002039"/>
    </source>
</evidence>
<dbReference type="Pfam" id="PF12972">
    <property type="entry name" value="NAGLU_C"/>
    <property type="match status" value="1"/>
</dbReference>
<gene>
    <name evidence="5" type="ORF">BDCG_07502</name>
</gene>
<dbReference type="GeneID" id="69029219"/>
<sequence length="835" mass="94831">MRDFQALRDFVSPIEASVQTMRLLGPLILLSAIFVEAADRHATDGLTRFLERRLPNHVNDFKFSLVGPMRTSDDWTNDKYTVFTGCNGKINVQANSLSGLFQGLHRYLSDVVHVDIFWFIGNRLSLAPRKLPKLDKPLKGESSIPWRYHLNTVTFSYATPWWTWEDWELELDWLAIRGVNLPLAWTGYEKILISVFQEAGFTDDDIRSFISGPAYLAWNRFGNLQGSWGGGNTPFKWYDAQFELQKKILARMSELGMTPILPAFPGYVPRAVTRVLPDAQVVNASQWAEINPKYTNTTFLQPFDPHTVRLQKSFISKSIEAYGNVTHFYTLDQFNEMIPSSGDPKFLRKVSETTMEAIKSVDPEATWVMQGWLFYIFADYWTTERIEAYLSAGKKFRDMLILDLFAESFPVWKKTKGFFGKAFVWCQVQEFGGNHGLYGHVANITEGPAEAMAQHPNMVGVGNAGEGQSGNEIVFSLLLDQGWSKTALDPEQYFHDWVTRRYSSHERTVPSELYEAWQLLRLSAYNNTNLVDAPLLPHALFAASPSINAKMPMLFIEGLLYDPADMLKAWGLMIKGALFGDSSYQYDIVDVTRQVLSDAFTLVLQDLKVKYKGGAPASVFMPIGDKLLIILKALDAVLSMNENFWLSSWISAARASAGDESEAADFFEHNARNQITIWGSEVGVLDDYAQKQWAGLVSGYYTPRWRMFLEYLKDTPASQYNDTVLKEKLIPFEMEWISRKSGASIQTEKPTKELKAVLGDLQKDLDFVFNLGSLRSDKQFFQGLPIYILATQVLNFIDRYGIDFEPPEVISYTRKPQKIIHLGKSSLCNSIADIT</sequence>
<dbReference type="RefSeq" id="XP_045278715.1">
    <property type="nucleotide sequence ID" value="XM_045423288.1"/>
</dbReference>
<feature type="domain" description="Alpha-N-acetylglucosaminidase N-terminal" evidence="3">
    <location>
        <begin position="46"/>
        <end position="132"/>
    </location>
</feature>
<dbReference type="InterPro" id="IPR024733">
    <property type="entry name" value="NAGLU_tim-barrel"/>
</dbReference>
<evidence type="ECO:0000256" key="1">
    <source>
        <dbReference type="ARBA" id="ARBA00022801"/>
    </source>
</evidence>
<dbReference type="InterPro" id="IPR029018">
    <property type="entry name" value="Hex-like_dom2"/>
</dbReference>